<dbReference type="PANTHER" id="PTHR13832">
    <property type="entry name" value="PROTEIN PHOSPHATASE 2C"/>
    <property type="match status" value="1"/>
</dbReference>
<keyword evidence="2" id="KW-1133">Transmembrane helix</keyword>
<dbReference type="Proteomes" id="UP001501586">
    <property type="component" value="Unassembled WGS sequence"/>
</dbReference>
<dbReference type="Pfam" id="PF13672">
    <property type="entry name" value="PP2C_2"/>
    <property type="match status" value="1"/>
</dbReference>
<evidence type="ECO:0000259" key="3">
    <source>
        <dbReference type="PROSITE" id="PS51746"/>
    </source>
</evidence>
<dbReference type="InterPro" id="IPR015655">
    <property type="entry name" value="PP2C"/>
</dbReference>
<feature type="region of interest" description="Disordered" evidence="1">
    <location>
        <begin position="300"/>
        <end position="404"/>
    </location>
</feature>
<feature type="compositionally biased region" description="Low complexity" evidence="1">
    <location>
        <begin position="349"/>
        <end position="370"/>
    </location>
</feature>
<dbReference type="SUPFAM" id="SSF81606">
    <property type="entry name" value="PP2C-like"/>
    <property type="match status" value="1"/>
</dbReference>
<evidence type="ECO:0000313" key="4">
    <source>
        <dbReference type="EMBL" id="GAA4282601.1"/>
    </source>
</evidence>
<proteinExistence type="predicted"/>
<reference evidence="5" key="1">
    <citation type="journal article" date="2019" name="Int. J. Syst. Evol. Microbiol.">
        <title>The Global Catalogue of Microorganisms (GCM) 10K type strain sequencing project: providing services to taxonomists for standard genome sequencing and annotation.</title>
        <authorList>
            <consortium name="The Broad Institute Genomics Platform"/>
            <consortium name="The Broad Institute Genome Sequencing Center for Infectious Disease"/>
            <person name="Wu L."/>
            <person name="Ma J."/>
        </authorList>
    </citation>
    <scope>NUCLEOTIDE SEQUENCE [LARGE SCALE GENOMIC DNA]</scope>
    <source>
        <strain evidence="5">JCM 17458</strain>
    </source>
</reference>
<dbReference type="SMART" id="SM00332">
    <property type="entry name" value="PP2Cc"/>
    <property type="match status" value="1"/>
</dbReference>
<dbReference type="CDD" id="cd00143">
    <property type="entry name" value="PP2Cc"/>
    <property type="match status" value="1"/>
</dbReference>
<dbReference type="RefSeq" id="WP_236865755.1">
    <property type="nucleotide sequence ID" value="NZ_BAABAZ010000003.1"/>
</dbReference>
<evidence type="ECO:0000256" key="1">
    <source>
        <dbReference type="SAM" id="MobiDB-lite"/>
    </source>
</evidence>
<dbReference type="PANTHER" id="PTHR13832:SF827">
    <property type="entry name" value="PROTEIN PHOSPHATASE 1L"/>
    <property type="match status" value="1"/>
</dbReference>
<dbReference type="InterPro" id="IPR001932">
    <property type="entry name" value="PPM-type_phosphatase-like_dom"/>
</dbReference>
<sequence>MSTENIMLRSAARSNTGLVRKNNQDSGYAGANFLLVADGMGGHAGGDVASAIAVARLAELDRPDQGQDTLDVLRSTILDANERIANCVIEQPELAGMGTTVTALLRTGNRLALAHIGDSRAYLVRDGEVTLVTHDHTFVQMLVDEGRITEEEAESHPQRSVVMRVLGDVGASPELDLSLRDTRIGDRWMLCSDGLTGFAASADIRETLTSIADPDACCERLVDLALAGGGADNITVVIGDVVEADESVLSGAAALGEEVGSVRINPQYSMLGRSEVPTEAVPTGPLDVVTASDEADTAELTTAADAAAEPRARTRRGDRAEHRERSRRAEDAEQVDTQPLPPGYHGRTTDASGADTAAAGAAGATATTTAPGERTSADHASATGRTAQEDYDDEFGGWGEEPTPRRRRPIVTLVITLLVLGAIALAGVISWNFIRSQYYVGAETGVVAIYRGIPQTFGPIDLGTLEETTDVQVDQLSTFSQKRLEETIPAGSREAAADVVTTLRQEAESNARAADLQGGAADATRSPDPAPPAPESGERPTPDEQSLRAPAAGAEARR</sequence>
<protein>
    <recommendedName>
        <fullName evidence="3">PPM-type phosphatase domain-containing protein</fullName>
    </recommendedName>
</protein>
<keyword evidence="5" id="KW-1185">Reference proteome</keyword>
<feature type="transmembrane region" description="Helical" evidence="2">
    <location>
        <begin position="410"/>
        <end position="434"/>
    </location>
</feature>
<feature type="region of interest" description="Disordered" evidence="1">
    <location>
        <begin position="506"/>
        <end position="558"/>
    </location>
</feature>
<dbReference type="EMBL" id="BAABAZ010000003">
    <property type="protein sequence ID" value="GAA4282601.1"/>
    <property type="molecule type" value="Genomic_DNA"/>
</dbReference>
<comment type="caution">
    <text evidence="4">The sequence shown here is derived from an EMBL/GenBank/DDBJ whole genome shotgun (WGS) entry which is preliminary data.</text>
</comment>
<evidence type="ECO:0000313" key="5">
    <source>
        <dbReference type="Proteomes" id="UP001501586"/>
    </source>
</evidence>
<dbReference type="Gene3D" id="3.60.40.10">
    <property type="entry name" value="PPM-type phosphatase domain"/>
    <property type="match status" value="1"/>
</dbReference>
<dbReference type="PROSITE" id="PS51746">
    <property type="entry name" value="PPM_2"/>
    <property type="match status" value="1"/>
</dbReference>
<feature type="compositionally biased region" description="Basic and acidic residues" evidence="1">
    <location>
        <begin position="536"/>
        <end position="546"/>
    </location>
</feature>
<gene>
    <name evidence="4" type="ORF">GCM10022261_01320</name>
</gene>
<organism evidence="4 5">
    <name type="scientific">Brevibacterium daeguense</name>
    <dbReference type="NCBI Taxonomy" id="909936"/>
    <lineage>
        <taxon>Bacteria</taxon>
        <taxon>Bacillati</taxon>
        <taxon>Actinomycetota</taxon>
        <taxon>Actinomycetes</taxon>
        <taxon>Micrococcales</taxon>
        <taxon>Brevibacteriaceae</taxon>
        <taxon>Brevibacterium</taxon>
    </lineage>
</organism>
<feature type="domain" description="PPM-type phosphatase" evidence="3">
    <location>
        <begin position="9"/>
        <end position="241"/>
    </location>
</feature>
<keyword evidence="2" id="KW-0812">Transmembrane</keyword>
<accession>A0ABP8EFE3</accession>
<dbReference type="SMART" id="SM00331">
    <property type="entry name" value="PP2C_SIG"/>
    <property type="match status" value="1"/>
</dbReference>
<keyword evidence="2" id="KW-0472">Membrane</keyword>
<dbReference type="InterPro" id="IPR036457">
    <property type="entry name" value="PPM-type-like_dom_sf"/>
</dbReference>
<feature type="compositionally biased region" description="Basic and acidic residues" evidence="1">
    <location>
        <begin position="308"/>
        <end position="331"/>
    </location>
</feature>
<name>A0ABP8EFE3_9MICO</name>
<evidence type="ECO:0000256" key="2">
    <source>
        <dbReference type="SAM" id="Phobius"/>
    </source>
</evidence>